<dbReference type="EMBL" id="JAVRRJ010000003">
    <property type="protein sequence ID" value="KAK5087021.1"/>
    <property type="molecule type" value="Genomic_DNA"/>
</dbReference>
<evidence type="ECO:0000313" key="2">
    <source>
        <dbReference type="Proteomes" id="UP001309876"/>
    </source>
</evidence>
<dbReference type="Proteomes" id="UP001309876">
    <property type="component" value="Unassembled WGS sequence"/>
</dbReference>
<dbReference type="PANTHER" id="PTHR38846:SF1">
    <property type="entry name" value="C3H1-TYPE DOMAIN-CONTAINING PROTEIN"/>
    <property type="match status" value="1"/>
</dbReference>
<proteinExistence type="predicted"/>
<evidence type="ECO:0000313" key="1">
    <source>
        <dbReference type="EMBL" id="KAK5087021.1"/>
    </source>
</evidence>
<name>A0AAN7T1C4_9EURO</name>
<sequence length="190" mass="22292">MGKKKSKKSKNRTPKMDKIDQFFADYPDFDYDRTESSPREFYRMCDFFDWGKNSRDEYPAERLQAQDDFRRAMVENFNDHFGTDVDDQQAWEHMCVVLGIEPLPQTMQAMKAAVKSTHVNLADLLDNDRSGALLRIFDTQVELAHYTRSTGRFFPKEDAYAGGLLRFLLREITGTYHGRRAGQQRSRKKR</sequence>
<keyword evidence="2" id="KW-1185">Reference proteome</keyword>
<organism evidence="1 2">
    <name type="scientific">Lithohypha guttulata</name>
    <dbReference type="NCBI Taxonomy" id="1690604"/>
    <lineage>
        <taxon>Eukaryota</taxon>
        <taxon>Fungi</taxon>
        <taxon>Dikarya</taxon>
        <taxon>Ascomycota</taxon>
        <taxon>Pezizomycotina</taxon>
        <taxon>Eurotiomycetes</taxon>
        <taxon>Chaetothyriomycetidae</taxon>
        <taxon>Chaetothyriales</taxon>
        <taxon>Trichomeriaceae</taxon>
        <taxon>Lithohypha</taxon>
    </lineage>
</organism>
<dbReference type="PANTHER" id="PTHR38846">
    <property type="entry name" value="C3H1-TYPE DOMAIN-CONTAINING PROTEIN"/>
    <property type="match status" value="1"/>
</dbReference>
<gene>
    <name evidence="1" type="ORF">LTR05_004192</name>
</gene>
<protein>
    <submittedName>
        <fullName evidence="1">Uncharacterized protein</fullName>
    </submittedName>
</protein>
<reference evidence="1 2" key="1">
    <citation type="submission" date="2023-08" db="EMBL/GenBank/DDBJ databases">
        <title>Black Yeasts Isolated from many extreme environments.</title>
        <authorList>
            <person name="Coleine C."/>
            <person name="Stajich J.E."/>
            <person name="Selbmann L."/>
        </authorList>
    </citation>
    <scope>NUCLEOTIDE SEQUENCE [LARGE SCALE GENOMIC DNA]</scope>
    <source>
        <strain evidence="1 2">CCFEE 5910</strain>
    </source>
</reference>
<comment type="caution">
    <text evidence="1">The sequence shown here is derived from an EMBL/GenBank/DDBJ whole genome shotgun (WGS) entry which is preliminary data.</text>
</comment>
<dbReference type="AlphaFoldDB" id="A0AAN7T1C4"/>
<accession>A0AAN7T1C4</accession>